<comment type="caution">
    <text evidence="2">The sequence shown here is derived from an EMBL/GenBank/DDBJ whole genome shotgun (WGS) entry which is preliminary data.</text>
</comment>
<feature type="transmembrane region" description="Helical" evidence="1">
    <location>
        <begin position="255"/>
        <end position="274"/>
    </location>
</feature>
<organism evidence="2 3">
    <name type="scientific">Ostreobium quekettii</name>
    <dbReference type="NCBI Taxonomy" id="121088"/>
    <lineage>
        <taxon>Eukaryota</taxon>
        <taxon>Viridiplantae</taxon>
        <taxon>Chlorophyta</taxon>
        <taxon>core chlorophytes</taxon>
        <taxon>Ulvophyceae</taxon>
        <taxon>TCBD clade</taxon>
        <taxon>Bryopsidales</taxon>
        <taxon>Ostreobineae</taxon>
        <taxon>Ostreobiaceae</taxon>
        <taxon>Ostreobium</taxon>
    </lineage>
</organism>
<dbReference type="EMBL" id="CAJHUC010002536">
    <property type="protein sequence ID" value="CAD7703942.1"/>
    <property type="molecule type" value="Genomic_DNA"/>
</dbReference>
<sequence length="284" mass="31035">MLPFSLLWFPDPTCEARFSRFYANAHFRRLDLLGMRMRLIAVSVNLITQLRRRGLDLTSATAALMVAFNASLDVLWHAWAVGANPDRRNRFMLARRVVGSVVAHIFLGGYFSGPARTPGAFARLMFMMSGVFELIVTTIGVPLLVKYHLLVHVPMVAWLGSTVPARVCAVALETPEGVGYTGKIWGALDALLAGGGTDGRPPPGECCRHIVSMIFVMGVLAPSYVLWAFEYSSRAKWCRLCGSGCPECPPLTRRLIGGHLVAGVLVAACCWLLLHPNLELNLGV</sequence>
<feature type="transmembrane region" description="Helical" evidence="1">
    <location>
        <begin position="93"/>
        <end position="112"/>
    </location>
</feature>
<keyword evidence="1" id="KW-0472">Membrane</keyword>
<dbReference type="Proteomes" id="UP000708148">
    <property type="component" value="Unassembled WGS sequence"/>
</dbReference>
<keyword evidence="1" id="KW-1133">Transmembrane helix</keyword>
<reference evidence="2" key="1">
    <citation type="submission" date="2020-12" db="EMBL/GenBank/DDBJ databases">
        <authorList>
            <person name="Iha C."/>
        </authorList>
    </citation>
    <scope>NUCLEOTIDE SEQUENCE</scope>
</reference>
<dbReference type="AlphaFoldDB" id="A0A8S1JA90"/>
<evidence type="ECO:0000313" key="2">
    <source>
        <dbReference type="EMBL" id="CAD7703942.1"/>
    </source>
</evidence>
<evidence type="ECO:0000313" key="3">
    <source>
        <dbReference type="Proteomes" id="UP000708148"/>
    </source>
</evidence>
<proteinExistence type="predicted"/>
<keyword evidence="1" id="KW-0812">Transmembrane</keyword>
<gene>
    <name evidence="2" type="ORF">OSTQU699_LOCUS9299</name>
</gene>
<feature type="transmembrane region" description="Helical" evidence="1">
    <location>
        <begin position="124"/>
        <end position="145"/>
    </location>
</feature>
<evidence type="ECO:0000256" key="1">
    <source>
        <dbReference type="SAM" id="Phobius"/>
    </source>
</evidence>
<protein>
    <submittedName>
        <fullName evidence="2">Uncharacterized protein</fullName>
    </submittedName>
</protein>
<feature type="transmembrane region" description="Helical" evidence="1">
    <location>
        <begin position="210"/>
        <end position="229"/>
    </location>
</feature>
<feature type="transmembrane region" description="Helical" evidence="1">
    <location>
        <begin position="62"/>
        <end position="81"/>
    </location>
</feature>
<keyword evidence="3" id="KW-1185">Reference proteome</keyword>
<accession>A0A8S1JA90</accession>
<name>A0A8S1JA90_9CHLO</name>